<evidence type="ECO:0000256" key="10">
    <source>
        <dbReference type="ARBA" id="ARBA00023239"/>
    </source>
</evidence>
<dbReference type="InterPro" id="IPR007197">
    <property type="entry name" value="rSAM"/>
</dbReference>
<reference evidence="14 15" key="1">
    <citation type="submission" date="2018-04" db="EMBL/GenBank/DDBJ databases">
        <title>Genomic Encyclopedia of Archaeal and Bacterial Type Strains, Phase II (KMG-II): from individual species to whole genera.</title>
        <authorList>
            <person name="Goeker M."/>
        </authorList>
    </citation>
    <scope>NUCLEOTIDE SEQUENCE [LARGE SCALE GENOMIC DNA]</scope>
    <source>
        <strain evidence="14 15">DSM 45169</strain>
    </source>
</reference>
<dbReference type="SFLD" id="SFLDG01383">
    <property type="entry name" value="cyclic_pyranopterin_phosphate"/>
    <property type="match status" value="1"/>
</dbReference>
<keyword evidence="10 12" id="KW-0456">Lyase</keyword>
<dbReference type="SUPFAM" id="SSF102114">
    <property type="entry name" value="Radical SAM enzymes"/>
    <property type="match status" value="1"/>
</dbReference>
<dbReference type="InterPro" id="IPR050105">
    <property type="entry name" value="MoCo_biosynth_MoaA/MoaC"/>
</dbReference>
<feature type="binding site" evidence="12">
    <location>
        <position position="200"/>
    </location>
    <ligand>
        <name>S-adenosyl-L-methionine</name>
        <dbReference type="ChEBI" id="CHEBI:59789"/>
    </ligand>
</feature>
<comment type="pathway">
    <text evidence="12">Cofactor biosynthesis; molybdopterin biosynthesis.</text>
</comment>
<evidence type="ECO:0000313" key="15">
    <source>
        <dbReference type="Proteomes" id="UP000241639"/>
    </source>
</evidence>
<dbReference type="CDD" id="cd01335">
    <property type="entry name" value="Radical_SAM"/>
    <property type="match status" value="1"/>
</dbReference>
<dbReference type="UniPathway" id="UPA00344"/>
<comment type="subunit">
    <text evidence="12">Monomer and homodimer.</text>
</comment>
<feature type="binding site" evidence="12">
    <location>
        <position position="281"/>
    </location>
    <ligand>
        <name>[4Fe-4S] cluster</name>
        <dbReference type="ChEBI" id="CHEBI:49883"/>
        <label>2</label>
        <note>4Fe-4S-substrate</note>
    </ligand>
</feature>
<feature type="domain" description="Radical SAM core" evidence="13">
    <location>
        <begin position="11"/>
        <end position="231"/>
    </location>
</feature>
<keyword evidence="9 12" id="KW-0501">Molybdenum cofactor biosynthesis</keyword>
<dbReference type="InterPro" id="IPR006638">
    <property type="entry name" value="Elp3/MiaA/NifB-like_rSAM"/>
</dbReference>
<feature type="binding site" evidence="12">
    <location>
        <position position="27"/>
    </location>
    <ligand>
        <name>[4Fe-4S] cluster</name>
        <dbReference type="ChEBI" id="CHEBI:49883"/>
        <label>1</label>
        <note>4Fe-4S-S-AdoMet</note>
    </ligand>
</feature>
<keyword evidence="2 12" id="KW-0004">4Fe-4S</keyword>
<dbReference type="GO" id="GO:0061799">
    <property type="term" value="F:cyclic pyranopterin monophosphate synthase activity"/>
    <property type="evidence" value="ECO:0007669"/>
    <property type="project" value="TreeGrafter"/>
</dbReference>
<dbReference type="InterPro" id="IPR000385">
    <property type="entry name" value="MoaA_NifB_PqqE_Fe-S-bd_CS"/>
</dbReference>
<protein>
    <recommendedName>
        <fullName evidence="1 12">GTP 3',8-cyclase</fullName>
        <ecNumber evidence="1 12">4.1.99.22</ecNumber>
    </recommendedName>
    <alternativeName>
        <fullName evidence="12">Molybdenum cofactor biosynthesis protein A</fullName>
    </alternativeName>
</protein>
<dbReference type="SFLD" id="SFLDS00029">
    <property type="entry name" value="Radical_SAM"/>
    <property type="match status" value="1"/>
</dbReference>
<evidence type="ECO:0000256" key="9">
    <source>
        <dbReference type="ARBA" id="ARBA00023150"/>
    </source>
</evidence>
<feature type="binding site" evidence="12">
    <location>
        <position position="20"/>
    </location>
    <ligand>
        <name>GTP</name>
        <dbReference type="ChEBI" id="CHEBI:37565"/>
    </ligand>
</feature>
<keyword evidence="4 12" id="KW-0479">Metal-binding</keyword>
<feature type="binding site" evidence="12">
    <location>
        <position position="105"/>
    </location>
    <ligand>
        <name>GTP</name>
        <dbReference type="ChEBI" id="CHEBI:37565"/>
    </ligand>
</feature>
<dbReference type="InterPro" id="IPR013483">
    <property type="entry name" value="MoaA"/>
</dbReference>
<comment type="catalytic activity">
    <reaction evidence="11 12">
        <text>GTP + AH2 + S-adenosyl-L-methionine = (8S)-3',8-cyclo-7,8-dihydroguanosine 5'-triphosphate + 5'-deoxyadenosine + L-methionine + A + H(+)</text>
        <dbReference type="Rhea" id="RHEA:49576"/>
        <dbReference type="ChEBI" id="CHEBI:13193"/>
        <dbReference type="ChEBI" id="CHEBI:15378"/>
        <dbReference type="ChEBI" id="CHEBI:17319"/>
        <dbReference type="ChEBI" id="CHEBI:17499"/>
        <dbReference type="ChEBI" id="CHEBI:37565"/>
        <dbReference type="ChEBI" id="CHEBI:57844"/>
        <dbReference type="ChEBI" id="CHEBI:59789"/>
        <dbReference type="ChEBI" id="CHEBI:131766"/>
        <dbReference type="EC" id="4.1.99.22"/>
    </reaction>
</comment>
<organism evidence="14 15">
    <name type="scientific">Desmospora activa DSM 45169</name>
    <dbReference type="NCBI Taxonomy" id="1121389"/>
    <lineage>
        <taxon>Bacteria</taxon>
        <taxon>Bacillati</taxon>
        <taxon>Bacillota</taxon>
        <taxon>Bacilli</taxon>
        <taxon>Bacillales</taxon>
        <taxon>Thermoactinomycetaceae</taxon>
        <taxon>Desmospora</taxon>
    </lineage>
</organism>
<evidence type="ECO:0000313" key="14">
    <source>
        <dbReference type="EMBL" id="PTM53256.1"/>
    </source>
</evidence>
<keyword evidence="7 12" id="KW-0411">Iron-sulfur</keyword>
<dbReference type="GO" id="GO:0006777">
    <property type="term" value="P:Mo-molybdopterin cofactor biosynthetic process"/>
    <property type="evidence" value="ECO:0007669"/>
    <property type="project" value="UniProtKB-UniRule"/>
</dbReference>
<feature type="binding site" evidence="12">
    <location>
        <position position="34"/>
    </location>
    <ligand>
        <name>[4Fe-4S] cluster</name>
        <dbReference type="ChEBI" id="CHEBI:49883"/>
        <label>1</label>
        <note>4Fe-4S-S-AdoMet</note>
    </ligand>
</feature>
<dbReference type="SFLD" id="SFLDG01067">
    <property type="entry name" value="SPASM/twitch_domain_containing"/>
    <property type="match status" value="1"/>
</dbReference>
<dbReference type="GO" id="GO:0005525">
    <property type="term" value="F:GTP binding"/>
    <property type="evidence" value="ECO:0007669"/>
    <property type="project" value="UniProtKB-UniRule"/>
</dbReference>
<accession>A0A2T4Z0J7</accession>
<dbReference type="GO" id="GO:1904047">
    <property type="term" value="F:S-adenosyl-L-methionine binding"/>
    <property type="evidence" value="ECO:0007669"/>
    <property type="project" value="UniProtKB-UniRule"/>
</dbReference>
<feature type="binding site" evidence="12">
    <location>
        <position position="267"/>
    </location>
    <ligand>
        <name>[4Fe-4S] cluster</name>
        <dbReference type="ChEBI" id="CHEBI:49883"/>
        <label>2</label>
        <note>4Fe-4S-substrate</note>
    </ligand>
</feature>
<evidence type="ECO:0000256" key="8">
    <source>
        <dbReference type="ARBA" id="ARBA00023134"/>
    </source>
</evidence>
<dbReference type="Proteomes" id="UP000241639">
    <property type="component" value="Unassembled WGS sequence"/>
</dbReference>
<comment type="caution">
    <text evidence="14">The sequence shown here is derived from an EMBL/GenBank/DDBJ whole genome shotgun (WGS) entry which is preliminary data.</text>
</comment>
<dbReference type="NCBIfam" id="TIGR02666">
    <property type="entry name" value="moaA"/>
    <property type="match status" value="1"/>
</dbReference>
<comment type="similarity">
    <text evidence="12">Belongs to the radical SAM superfamily. MoaA family.</text>
</comment>
<dbReference type="PROSITE" id="PS51918">
    <property type="entry name" value="RADICAL_SAM"/>
    <property type="match status" value="1"/>
</dbReference>
<dbReference type="EMBL" id="PZZP01000004">
    <property type="protein sequence ID" value="PTM53256.1"/>
    <property type="molecule type" value="Genomic_DNA"/>
</dbReference>
<dbReference type="SMART" id="SM00729">
    <property type="entry name" value="Elp3"/>
    <property type="match status" value="1"/>
</dbReference>
<dbReference type="EC" id="4.1.99.22" evidence="1 12"/>
<dbReference type="GO" id="GO:0046872">
    <property type="term" value="F:metal ion binding"/>
    <property type="evidence" value="ECO:0007669"/>
    <property type="project" value="UniProtKB-KW"/>
</dbReference>
<comment type="function">
    <text evidence="12">Catalyzes the cyclization of GTP to (8S)-3',8-cyclo-7,8-dihydroguanosine 5'-triphosphate.</text>
</comment>
<dbReference type="InterPro" id="IPR058240">
    <property type="entry name" value="rSAM_sf"/>
</dbReference>
<feature type="binding site" evidence="12">
    <location>
        <position position="129"/>
    </location>
    <ligand>
        <name>S-adenosyl-L-methionine</name>
        <dbReference type="ChEBI" id="CHEBI:59789"/>
    </ligand>
</feature>
<evidence type="ECO:0000256" key="6">
    <source>
        <dbReference type="ARBA" id="ARBA00023004"/>
    </source>
</evidence>
<dbReference type="GO" id="GO:0061798">
    <property type="term" value="F:GTP 3',8'-cyclase activity"/>
    <property type="evidence" value="ECO:0007669"/>
    <property type="project" value="UniProtKB-UniRule"/>
</dbReference>
<evidence type="ECO:0000256" key="12">
    <source>
        <dbReference type="HAMAP-Rule" id="MF_01225"/>
    </source>
</evidence>
<dbReference type="PANTHER" id="PTHR22960:SF0">
    <property type="entry name" value="MOLYBDENUM COFACTOR BIOSYNTHESIS PROTEIN 1"/>
    <property type="match status" value="1"/>
</dbReference>
<dbReference type="OrthoDB" id="9763993at2"/>
<evidence type="ECO:0000256" key="4">
    <source>
        <dbReference type="ARBA" id="ARBA00022723"/>
    </source>
</evidence>
<feature type="binding site" evidence="12">
    <location>
        <position position="166"/>
    </location>
    <ligand>
        <name>GTP</name>
        <dbReference type="ChEBI" id="CHEBI:37565"/>
    </ligand>
</feature>
<keyword evidence="15" id="KW-1185">Reference proteome</keyword>
<dbReference type="GO" id="GO:0051539">
    <property type="term" value="F:4 iron, 4 sulfur cluster binding"/>
    <property type="evidence" value="ECO:0007669"/>
    <property type="project" value="UniProtKB-UniRule"/>
</dbReference>
<evidence type="ECO:0000259" key="13">
    <source>
        <dbReference type="PROSITE" id="PS51918"/>
    </source>
</evidence>
<dbReference type="AlphaFoldDB" id="A0A2T4Z0J7"/>
<evidence type="ECO:0000256" key="3">
    <source>
        <dbReference type="ARBA" id="ARBA00022691"/>
    </source>
</evidence>
<evidence type="ECO:0000256" key="11">
    <source>
        <dbReference type="ARBA" id="ARBA00048697"/>
    </source>
</evidence>
<keyword evidence="6 12" id="KW-0408">Iron</keyword>
<keyword evidence="5 12" id="KW-0547">Nucleotide-binding</keyword>
<proteinExistence type="inferred from homology"/>
<dbReference type="Pfam" id="PF04055">
    <property type="entry name" value="Radical_SAM"/>
    <property type="match status" value="1"/>
</dbReference>
<feature type="binding site" evidence="12">
    <location>
        <begin position="269"/>
        <end position="271"/>
    </location>
    <ligand>
        <name>GTP</name>
        <dbReference type="ChEBI" id="CHEBI:37565"/>
    </ligand>
</feature>
<comment type="cofactor">
    <cofactor evidence="12">
        <name>[4Fe-4S] cluster</name>
        <dbReference type="ChEBI" id="CHEBI:49883"/>
    </cofactor>
    <text evidence="12">Binds 2 [4Fe-4S] clusters. Binds 1 [4Fe-4S] cluster coordinated with 3 cysteines and an exchangeable S-adenosyl-L-methionine and 1 [4Fe-4S] cluster coordinated with 3 cysteines and the GTP-derived substrate.</text>
</comment>
<feature type="binding site" evidence="12">
    <location>
        <position position="33"/>
    </location>
    <ligand>
        <name>S-adenosyl-L-methionine</name>
        <dbReference type="ChEBI" id="CHEBI:59789"/>
    </ligand>
</feature>
<dbReference type="InterPro" id="IPR010505">
    <property type="entry name" value="MoaA_twitch"/>
</dbReference>
<dbReference type="InterPro" id="IPR013785">
    <property type="entry name" value="Aldolase_TIM"/>
</dbReference>
<evidence type="ECO:0000256" key="1">
    <source>
        <dbReference type="ARBA" id="ARBA00012167"/>
    </source>
</evidence>
<sequence>MESDTIKGVDRLGRPLRDLRVSVTDRCNFRCRYCMPAEVFGPDYPFLPRDELLTFEEIIRLVKLFTHFGVKKIRLTGGEPLLRRDLPTLIRMVSTIPEIDDIALTTNGTLLPRFAQELVEAGLDRVNVSLDALHADTFARMSGGKGDVKQVLAGIDAAAAVGLRVKVNMVVQKGVNDGEILPMARYFKEKGHTLRFIEFMDVGNTNGWDLAQVVSKEEILARIGKEMPLIPLEPAYHGEVANRYRYEGSQTQVGVIASVSAPFCGSCTRARLSADGHLYTCLFASQGTDLRTSLRNGAGDEQLARLLGDVWLHRKDRYSQERTQRADGTHNKVEMSYIGG</sequence>
<evidence type="ECO:0000256" key="2">
    <source>
        <dbReference type="ARBA" id="ARBA00022485"/>
    </source>
</evidence>
<dbReference type="SFLD" id="SFLDG01386">
    <property type="entry name" value="main_SPASM_domain-containing"/>
    <property type="match status" value="1"/>
</dbReference>
<gene>
    <name evidence="12" type="primary">moaA</name>
    <name evidence="14" type="ORF">C8J48_3580</name>
</gene>
<evidence type="ECO:0000256" key="5">
    <source>
        <dbReference type="ARBA" id="ARBA00022741"/>
    </source>
</evidence>
<feature type="binding site" evidence="12">
    <location>
        <position position="31"/>
    </location>
    <ligand>
        <name>[4Fe-4S] cluster</name>
        <dbReference type="ChEBI" id="CHEBI:49883"/>
        <label>1</label>
        <note>4Fe-4S-S-AdoMet</note>
    </ligand>
</feature>
<dbReference type="InterPro" id="IPR040064">
    <property type="entry name" value="MoaA-like"/>
</dbReference>
<evidence type="ECO:0000256" key="7">
    <source>
        <dbReference type="ARBA" id="ARBA00023014"/>
    </source>
</evidence>
<dbReference type="HAMAP" id="MF_01225_B">
    <property type="entry name" value="MoaA_B"/>
    <property type="match status" value="1"/>
</dbReference>
<name>A0A2T4Z0J7_9BACL</name>
<feature type="binding site" evidence="12">
    <location>
        <position position="78"/>
    </location>
    <ligand>
        <name>S-adenosyl-L-methionine</name>
        <dbReference type="ChEBI" id="CHEBI:59789"/>
    </ligand>
</feature>
<feature type="binding site" evidence="12">
    <location>
        <position position="74"/>
    </location>
    <ligand>
        <name>GTP</name>
        <dbReference type="ChEBI" id="CHEBI:37565"/>
    </ligand>
</feature>
<dbReference type="PANTHER" id="PTHR22960">
    <property type="entry name" value="MOLYBDOPTERIN COFACTOR SYNTHESIS PROTEIN A"/>
    <property type="match status" value="1"/>
</dbReference>
<dbReference type="Pfam" id="PF06463">
    <property type="entry name" value="Mob_synth_C"/>
    <property type="match status" value="1"/>
</dbReference>
<dbReference type="RefSeq" id="WP_107728547.1">
    <property type="nucleotide sequence ID" value="NZ_PZZP01000004.1"/>
</dbReference>
<keyword evidence="8 12" id="KW-0342">GTP-binding</keyword>
<feature type="binding site" evidence="12">
    <location>
        <position position="264"/>
    </location>
    <ligand>
        <name>[4Fe-4S] cluster</name>
        <dbReference type="ChEBI" id="CHEBI:49883"/>
        <label>2</label>
        <note>4Fe-4S-substrate</note>
    </ligand>
</feature>
<dbReference type="PROSITE" id="PS01305">
    <property type="entry name" value="MOAA_NIFB_PQQE"/>
    <property type="match status" value="1"/>
</dbReference>
<keyword evidence="3 12" id="KW-0949">S-adenosyl-L-methionine</keyword>
<dbReference type="Gene3D" id="3.20.20.70">
    <property type="entry name" value="Aldolase class I"/>
    <property type="match status" value="1"/>
</dbReference>
<dbReference type="CDD" id="cd21117">
    <property type="entry name" value="Twitch_MoaA"/>
    <property type="match status" value="1"/>
</dbReference>